<name>A0A0N5D9N3_THECL</name>
<dbReference type="OMA" id="VTESKWI"/>
<dbReference type="EMBL" id="UYYF01004893">
    <property type="protein sequence ID" value="VDN07502.1"/>
    <property type="molecule type" value="Genomic_DNA"/>
</dbReference>
<evidence type="ECO:0000313" key="11">
    <source>
        <dbReference type="WBParaSite" id="TCLT_0000984801-mRNA-1"/>
    </source>
</evidence>
<dbReference type="STRING" id="103827.A0A0N5D9N3"/>
<dbReference type="InterPro" id="IPR000727">
    <property type="entry name" value="T_SNARE_dom"/>
</dbReference>
<dbReference type="Proteomes" id="UP000276776">
    <property type="component" value="Unassembled WGS sequence"/>
</dbReference>
<dbReference type="WBParaSite" id="TCLT_0000984801-mRNA-1">
    <property type="protein sequence ID" value="TCLT_0000984801-mRNA-1"/>
    <property type="gene ID" value="TCLT_0000984801"/>
</dbReference>
<comment type="similarity">
    <text evidence="2">Belongs to the syntaxin family.</text>
</comment>
<dbReference type="Gene3D" id="1.20.5.110">
    <property type="match status" value="1"/>
</dbReference>
<keyword evidence="10" id="KW-1185">Reference proteome</keyword>
<accession>A0A0N5D9N3</accession>
<protein>
    <submittedName>
        <fullName evidence="11">t-SNARE coiled-coil homology domain-containing protein</fullName>
    </submittedName>
</protein>
<evidence type="ECO:0000313" key="9">
    <source>
        <dbReference type="EMBL" id="VDN07502.1"/>
    </source>
</evidence>
<evidence type="ECO:0000313" key="10">
    <source>
        <dbReference type="Proteomes" id="UP000276776"/>
    </source>
</evidence>
<proteinExistence type="inferred from homology"/>
<keyword evidence="6" id="KW-0175">Coiled coil</keyword>
<organism evidence="11">
    <name type="scientific">Thelazia callipaeda</name>
    <name type="common">Oriental eyeworm</name>
    <name type="synonym">Parasitic nematode</name>
    <dbReference type="NCBI Taxonomy" id="103827"/>
    <lineage>
        <taxon>Eukaryota</taxon>
        <taxon>Metazoa</taxon>
        <taxon>Ecdysozoa</taxon>
        <taxon>Nematoda</taxon>
        <taxon>Chromadorea</taxon>
        <taxon>Rhabditida</taxon>
        <taxon>Spirurina</taxon>
        <taxon>Spiruromorpha</taxon>
        <taxon>Thelazioidea</taxon>
        <taxon>Thelaziidae</taxon>
        <taxon>Thelazia</taxon>
    </lineage>
</organism>
<keyword evidence="3" id="KW-0813">Transport</keyword>
<dbReference type="PANTHER" id="PTHR12791">
    <property type="entry name" value="GOLGI SNARE BET1-RELATED"/>
    <property type="match status" value="1"/>
</dbReference>
<evidence type="ECO:0000256" key="1">
    <source>
        <dbReference type="ARBA" id="ARBA00004211"/>
    </source>
</evidence>
<dbReference type="SMART" id="SM00397">
    <property type="entry name" value="t_SNARE"/>
    <property type="match status" value="1"/>
</dbReference>
<keyword evidence="7" id="KW-0472">Membrane</keyword>
<keyword evidence="5" id="KW-1133">Transmembrane helix</keyword>
<reference evidence="11" key="1">
    <citation type="submission" date="2017-02" db="UniProtKB">
        <authorList>
            <consortium name="WormBaseParasite"/>
        </authorList>
    </citation>
    <scope>IDENTIFICATION</scope>
</reference>
<evidence type="ECO:0000256" key="2">
    <source>
        <dbReference type="ARBA" id="ARBA00009063"/>
    </source>
</evidence>
<evidence type="ECO:0000256" key="3">
    <source>
        <dbReference type="ARBA" id="ARBA00022448"/>
    </source>
</evidence>
<evidence type="ECO:0000256" key="7">
    <source>
        <dbReference type="ARBA" id="ARBA00023136"/>
    </source>
</evidence>
<dbReference type="AlphaFoldDB" id="A0A0N5D9N3"/>
<gene>
    <name evidence="9" type="ORF">TCLT_LOCUS9837</name>
</gene>
<keyword evidence="4" id="KW-0812">Transmembrane</keyword>
<evidence type="ECO:0000256" key="4">
    <source>
        <dbReference type="ARBA" id="ARBA00022692"/>
    </source>
</evidence>
<dbReference type="PROSITE" id="PS50192">
    <property type="entry name" value="T_SNARE"/>
    <property type="match status" value="1"/>
</dbReference>
<reference evidence="9 10" key="2">
    <citation type="submission" date="2018-11" db="EMBL/GenBank/DDBJ databases">
        <authorList>
            <consortium name="Pathogen Informatics"/>
        </authorList>
    </citation>
    <scope>NUCLEOTIDE SEQUENCE [LARGE SCALE GENOMIC DNA]</scope>
</reference>
<sequence>MSFHSSDYRYTRLDNVPSSPSQFFTETLQKQQMVLNEQDKDLEKVGNSVHLLKNMSSRIGTELEEQSIMLDDLGSDMEKTKMKLDGIVKKIAKVTNMNDG</sequence>
<comment type="subcellular location">
    <subcellularLocation>
        <location evidence="1">Membrane</location>
        <topology evidence="1">Single-pass type IV membrane protein</topology>
    </subcellularLocation>
</comment>
<dbReference type="FunFam" id="1.20.5.110:FF:000006">
    <property type="entry name" value="Syntaxin 6"/>
    <property type="match status" value="1"/>
</dbReference>
<dbReference type="OrthoDB" id="546861at2759"/>
<dbReference type="GO" id="GO:0016020">
    <property type="term" value="C:membrane"/>
    <property type="evidence" value="ECO:0007669"/>
    <property type="project" value="UniProtKB-SubCell"/>
</dbReference>
<dbReference type="SUPFAM" id="SSF58038">
    <property type="entry name" value="SNARE fusion complex"/>
    <property type="match status" value="1"/>
</dbReference>
<evidence type="ECO:0000259" key="8">
    <source>
        <dbReference type="PROSITE" id="PS50192"/>
    </source>
</evidence>
<feature type="domain" description="T-SNARE coiled-coil homology" evidence="8">
    <location>
        <begin position="32"/>
        <end position="94"/>
    </location>
</feature>
<evidence type="ECO:0000256" key="5">
    <source>
        <dbReference type="ARBA" id="ARBA00022989"/>
    </source>
</evidence>
<evidence type="ECO:0000256" key="6">
    <source>
        <dbReference type="ARBA" id="ARBA00023054"/>
    </source>
</evidence>
<dbReference type="CDD" id="cd15851">
    <property type="entry name" value="SNARE_Syntaxin6"/>
    <property type="match status" value="1"/>
</dbReference>